<reference evidence="2 3" key="1">
    <citation type="journal article" date="2010" name="Science">
        <title>Genomic comparison of the ants Camponotus floridanus and Harpegnathos saltator.</title>
        <authorList>
            <person name="Bonasio R."/>
            <person name="Zhang G."/>
            <person name="Ye C."/>
            <person name="Mutti N.S."/>
            <person name="Fang X."/>
            <person name="Qin N."/>
            <person name="Donahue G."/>
            <person name="Yang P."/>
            <person name="Li Q."/>
            <person name="Li C."/>
            <person name="Zhang P."/>
            <person name="Huang Z."/>
            <person name="Berger S.L."/>
            <person name="Reinberg D."/>
            <person name="Wang J."/>
            <person name="Liebig J."/>
        </authorList>
    </citation>
    <scope>NUCLEOTIDE SEQUENCE [LARGE SCALE GENOMIC DNA]</scope>
    <source>
        <strain evidence="2 3">R22 G/1</strain>
    </source>
</reference>
<accession>E2C308</accession>
<protein>
    <submittedName>
        <fullName evidence="2">Uncharacterized protein</fullName>
    </submittedName>
</protein>
<dbReference type="AlphaFoldDB" id="E2C308"/>
<feature type="region of interest" description="Disordered" evidence="1">
    <location>
        <begin position="122"/>
        <end position="143"/>
    </location>
</feature>
<gene>
    <name evidence="2" type="ORF">EAI_15304</name>
</gene>
<name>E2C308_HARSA</name>
<sequence>MEQQEKEYTKLAALKKHIKARQKEELLSEKGKAKEEETVLIKEIDKKKAIEYARIMGQAKMLLLQQRPLCRRINNALLSSECLRELETQVTFQKIIKTIDEEQDETYVDSIKTAVARYREQEKQEIRKQEEKMKNYRMDLKKQ</sequence>
<dbReference type="InParanoid" id="E2C308"/>
<keyword evidence="3" id="KW-1185">Reference proteome</keyword>
<dbReference type="EMBL" id="GL452257">
    <property type="protein sequence ID" value="EFN77665.1"/>
    <property type="molecule type" value="Genomic_DNA"/>
</dbReference>
<evidence type="ECO:0000313" key="2">
    <source>
        <dbReference type="EMBL" id="EFN77665.1"/>
    </source>
</evidence>
<dbReference type="STRING" id="610380.E2C308"/>
<evidence type="ECO:0000256" key="1">
    <source>
        <dbReference type="SAM" id="MobiDB-lite"/>
    </source>
</evidence>
<organism evidence="3">
    <name type="scientific">Harpegnathos saltator</name>
    <name type="common">Jerdon's jumping ant</name>
    <dbReference type="NCBI Taxonomy" id="610380"/>
    <lineage>
        <taxon>Eukaryota</taxon>
        <taxon>Metazoa</taxon>
        <taxon>Ecdysozoa</taxon>
        <taxon>Arthropoda</taxon>
        <taxon>Hexapoda</taxon>
        <taxon>Insecta</taxon>
        <taxon>Pterygota</taxon>
        <taxon>Neoptera</taxon>
        <taxon>Endopterygota</taxon>
        <taxon>Hymenoptera</taxon>
        <taxon>Apocrita</taxon>
        <taxon>Aculeata</taxon>
        <taxon>Formicoidea</taxon>
        <taxon>Formicidae</taxon>
        <taxon>Ponerinae</taxon>
        <taxon>Ponerini</taxon>
        <taxon>Harpegnathos</taxon>
    </lineage>
</organism>
<dbReference type="Proteomes" id="UP000008237">
    <property type="component" value="Unassembled WGS sequence"/>
</dbReference>
<proteinExistence type="predicted"/>
<evidence type="ECO:0000313" key="3">
    <source>
        <dbReference type="Proteomes" id="UP000008237"/>
    </source>
</evidence>